<feature type="transmembrane region" description="Helical" evidence="13">
    <location>
        <begin position="152"/>
        <end position="171"/>
    </location>
</feature>
<keyword evidence="7 13" id="KW-0472">Membrane</keyword>
<keyword evidence="4 13" id="KW-0812">Transmembrane</keyword>
<comment type="pathway">
    <text evidence="9">Carotenoid biosynthesis; staphyloxanthin biosynthesis; staphyloxanthin from farnesyl diphosphate: step 5/5.</text>
</comment>
<evidence type="ECO:0000256" key="12">
    <source>
        <dbReference type="ARBA" id="ARBA00025324"/>
    </source>
</evidence>
<keyword evidence="6 13" id="KW-1133">Transmembrane helix</keyword>
<feature type="transmembrane region" description="Helical" evidence="13">
    <location>
        <begin position="43"/>
        <end position="61"/>
    </location>
</feature>
<evidence type="ECO:0000256" key="9">
    <source>
        <dbReference type="ARBA" id="ARBA00023588"/>
    </source>
</evidence>
<dbReference type="Proteomes" id="UP000515237">
    <property type="component" value="Chromosome"/>
</dbReference>
<dbReference type="KEGG" id="aswu:HUW51_14720"/>
<reference evidence="14 15" key="1">
    <citation type="journal article" date="2018" name="Int. J. Syst. Evol. Microbiol.">
        <title>Adhaeribacter swui sp. nov., isolated from wet mud.</title>
        <authorList>
            <person name="Kim D.U."/>
            <person name="Kim K.W."/>
            <person name="Kang M.S."/>
            <person name="Kim J.Y."/>
            <person name="Jang J.H."/>
            <person name="Kim M.K."/>
        </authorList>
    </citation>
    <scope>NUCLEOTIDE SEQUENCE [LARGE SCALE GENOMIC DNA]</scope>
    <source>
        <strain evidence="14 15">KCTC 52873</strain>
    </source>
</reference>
<feature type="transmembrane region" description="Helical" evidence="13">
    <location>
        <begin position="16"/>
        <end position="37"/>
    </location>
</feature>
<evidence type="ECO:0000256" key="8">
    <source>
        <dbReference type="ARBA" id="ARBA00023315"/>
    </source>
</evidence>
<protein>
    <recommendedName>
        <fullName evidence="11">Glycosyl-4,4'-diaponeurosporenoate acyltransferase</fullName>
    </recommendedName>
</protein>
<comment type="function">
    <text evidence="12">Catalyzes the acylation of glycosyl-4,4'-diaponeurosporenoate, i.e. the esterification of glucose at the C6'' position with the carboxyl group of the C(15) fatty acid 12-methyltetradecanoic acid, to yield staphyloxanthin. This is the last step in the biosynthesis of this orange pigment, present in most staphylococci strains.</text>
</comment>
<dbReference type="AlphaFoldDB" id="A0A7G7G9T0"/>
<keyword evidence="8" id="KW-0012">Acyltransferase</keyword>
<dbReference type="UniPathway" id="UPA00029">
    <property type="reaction ID" value="UER00560"/>
</dbReference>
<keyword evidence="15" id="KW-1185">Reference proteome</keyword>
<evidence type="ECO:0000256" key="13">
    <source>
        <dbReference type="SAM" id="Phobius"/>
    </source>
</evidence>
<evidence type="ECO:0000256" key="2">
    <source>
        <dbReference type="ARBA" id="ARBA00022475"/>
    </source>
</evidence>
<keyword evidence="2" id="KW-1003">Cell membrane</keyword>
<keyword evidence="3" id="KW-0808">Transferase</keyword>
<keyword evidence="5" id="KW-0732">Signal</keyword>
<evidence type="ECO:0000256" key="6">
    <source>
        <dbReference type="ARBA" id="ARBA00022989"/>
    </source>
</evidence>
<dbReference type="GO" id="GO:0005886">
    <property type="term" value="C:plasma membrane"/>
    <property type="evidence" value="ECO:0007669"/>
    <property type="project" value="UniProtKB-SubCell"/>
</dbReference>
<name>A0A7G7G9T0_9BACT</name>
<evidence type="ECO:0000313" key="14">
    <source>
        <dbReference type="EMBL" id="QNF33914.1"/>
    </source>
</evidence>
<sequence length="189" mass="22156">MNAGEQKSATKLKRTVFWYNAVPNLFWSVINLVPIYIFCYRYLALPVLFVFLGVSLLSLFLPKTFFSKLQLGHTPAIYHKIGIRFINKFTQNGQIINNLIQKKYPQYRVVSARKRSMQAMLQQTYVFEKFHLSLFVFFNLICLSAINKSLWGWASIILLTNILYNVYPCFLQQYIRLKLQNAATRNPPI</sequence>
<evidence type="ECO:0000256" key="5">
    <source>
        <dbReference type="ARBA" id="ARBA00022729"/>
    </source>
</evidence>
<dbReference type="Pfam" id="PF18927">
    <property type="entry name" value="CrtO"/>
    <property type="match status" value="1"/>
</dbReference>
<evidence type="ECO:0000256" key="10">
    <source>
        <dbReference type="ARBA" id="ARBA00023603"/>
    </source>
</evidence>
<gene>
    <name evidence="14" type="ORF">HUW51_14720</name>
</gene>
<evidence type="ECO:0000256" key="4">
    <source>
        <dbReference type="ARBA" id="ARBA00022692"/>
    </source>
</evidence>
<feature type="transmembrane region" description="Helical" evidence="13">
    <location>
        <begin position="125"/>
        <end position="146"/>
    </location>
</feature>
<evidence type="ECO:0000256" key="1">
    <source>
        <dbReference type="ARBA" id="ARBA00004162"/>
    </source>
</evidence>
<evidence type="ECO:0000256" key="11">
    <source>
        <dbReference type="ARBA" id="ARBA00023667"/>
    </source>
</evidence>
<dbReference type="EMBL" id="CP055156">
    <property type="protein sequence ID" value="QNF33914.1"/>
    <property type="molecule type" value="Genomic_DNA"/>
</dbReference>
<dbReference type="GO" id="GO:0016746">
    <property type="term" value="F:acyltransferase activity"/>
    <property type="evidence" value="ECO:0007669"/>
    <property type="project" value="UniProtKB-KW"/>
</dbReference>
<dbReference type="InterPro" id="IPR044021">
    <property type="entry name" value="CrtO"/>
</dbReference>
<comment type="subcellular location">
    <subcellularLocation>
        <location evidence="1">Cell membrane</location>
        <topology evidence="1">Single-pass membrane protein</topology>
    </subcellularLocation>
</comment>
<comment type="similarity">
    <text evidence="10">Belongs to the acyltransferase CrtO family.</text>
</comment>
<evidence type="ECO:0000256" key="7">
    <source>
        <dbReference type="ARBA" id="ARBA00023136"/>
    </source>
</evidence>
<accession>A0A7G7G9T0</accession>
<proteinExistence type="inferred from homology"/>
<dbReference type="RefSeq" id="WP_185270396.1">
    <property type="nucleotide sequence ID" value="NZ_CP055156.1"/>
</dbReference>
<organism evidence="14 15">
    <name type="scientific">Adhaeribacter swui</name>
    <dbReference type="NCBI Taxonomy" id="2086471"/>
    <lineage>
        <taxon>Bacteria</taxon>
        <taxon>Pseudomonadati</taxon>
        <taxon>Bacteroidota</taxon>
        <taxon>Cytophagia</taxon>
        <taxon>Cytophagales</taxon>
        <taxon>Hymenobacteraceae</taxon>
        <taxon>Adhaeribacter</taxon>
    </lineage>
</organism>
<evidence type="ECO:0000313" key="15">
    <source>
        <dbReference type="Proteomes" id="UP000515237"/>
    </source>
</evidence>
<evidence type="ECO:0000256" key="3">
    <source>
        <dbReference type="ARBA" id="ARBA00022679"/>
    </source>
</evidence>